<dbReference type="PRINTS" id="PR00812">
    <property type="entry name" value="BCTERIALGSPF"/>
</dbReference>
<dbReference type="HOGENOM" id="CLU_035032_2_1_5"/>
<accession>E8RVR4</accession>
<evidence type="ECO:0000256" key="7">
    <source>
        <dbReference type="SAM" id="Phobius"/>
    </source>
</evidence>
<evidence type="ECO:0000256" key="6">
    <source>
        <dbReference type="ARBA" id="ARBA00023136"/>
    </source>
</evidence>
<dbReference type="InterPro" id="IPR018076">
    <property type="entry name" value="T2SS_GspF_dom"/>
</dbReference>
<dbReference type="AlphaFoldDB" id="E8RVR4"/>
<dbReference type="InterPro" id="IPR003004">
    <property type="entry name" value="GspF/PilC"/>
</dbReference>
<dbReference type="Gene3D" id="1.20.81.30">
    <property type="entry name" value="Type II secretion system (T2SS), domain F"/>
    <property type="match status" value="2"/>
</dbReference>
<keyword evidence="10" id="KW-1185">Reference proteome</keyword>
<dbReference type="PANTHER" id="PTHR30012:SF0">
    <property type="entry name" value="TYPE II SECRETION SYSTEM PROTEIN F-RELATED"/>
    <property type="match status" value="1"/>
</dbReference>
<evidence type="ECO:0000256" key="2">
    <source>
        <dbReference type="ARBA" id="ARBA00005745"/>
    </source>
</evidence>
<evidence type="ECO:0000256" key="5">
    <source>
        <dbReference type="ARBA" id="ARBA00022989"/>
    </source>
</evidence>
<feature type="domain" description="Type II secretion system protein GspF" evidence="8">
    <location>
        <begin position="258"/>
        <end position="378"/>
    </location>
</feature>
<name>E8RVR4_ASTEC</name>
<comment type="subcellular location">
    <subcellularLocation>
        <location evidence="1">Cell membrane</location>
        <topology evidence="1">Multi-pass membrane protein</topology>
    </subcellularLocation>
</comment>
<keyword evidence="6 7" id="KW-0472">Membrane</keyword>
<dbReference type="GO" id="GO:0005886">
    <property type="term" value="C:plasma membrane"/>
    <property type="evidence" value="ECO:0007669"/>
    <property type="project" value="UniProtKB-SubCell"/>
</dbReference>
<evidence type="ECO:0000256" key="3">
    <source>
        <dbReference type="ARBA" id="ARBA00022475"/>
    </source>
</evidence>
<dbReference type="RefSeq" id="WP_013481149.1">
    <property type="nucleotide sequence ID" value="NC_014819.1"/>
</dbReference>
<feature type="domain" description="Type II secretion system protein GspF" evidence="8">
    <location>
        <begin position="63"/>
        <end position="179"/>
    </location>
</feature>
<evidence type="ECO:0000313" key="9">
    <source>
        <dbReference type="EMBL" id="ADU15336.1"/>
    </source>
</evidence>
<keyword evidence="9" id="KW-0614">Plasmid</keyword>
<keyword evidence="3" id="KW-1003">Cell membrane</keyword>
<feature type="transmembrane region" description="Helical" evidence="7">
    <location>
        <begin position="357"/>
        <end position="381"/>
    </location>
</feature>
<dbReference type="KEGG" id="aex:Astex_3719"/>
<evidence type="ECO:0000313" key="10">
    <source>
        <dbReference type="Proteomes" id="UP000001492"/>
    </source>
</evidence>
<evidence type="ECO:0000259" key="8">
    <source>
        <dbReference type="Pfam" id="PF00482"/>
    </source>
</evidence>
<dbReference type="Pfam" id="PF00482">
    <property type="entry name" value="T2SSF"/>
    <property type="match status" value="2"/>
</dbReference>
<comment type="similarity">
    <text evidence="2">Belongs to the GSP F family.</text>
</comment>
<dbReference type="Proteomes" id="UP000001492">
    <property type="component" value="Plasmid pASTEX02"/>
</dbReference>
<organism evidence="9 10">
    <name type="scientific">Asticcacaulis excentricus (strain ATCC 15261 / DSM 4724 / KCTC 12464 / NCIMB 9791 / VKM B-1370 / CB 48)</name>
    <dbReference type="NCBI Taxonomy" id="573065"/>
    <lineage>
        <taxon>Bacteria</taxon>
        <taxon>Pseudomonadati</taxon>
        <taxon>Pseudomonadota</taxon>
        <taxon>Alphaproteobacteria</taxon>
        <taxon>Caulobacterales</taxon>
        <taxon>Caulobacteraceae</taxon>
        <taxon>Asticcacaulis</taxon>
    </lineage>
</organism>
<dbReference type="PANTHER" id="PTHR30012">
    <property type="entry name" value="GENERAL SECRETION PATHWAY PROTEIN"/>
    <property type="match status" value="1"/>
</dbReference>
<feature type="transmembrane region" description="Helical" evidence="7">
    <location>
        <begin position="155"/>
        <end position="185"/>
    </location>
</feature>
<protein>
    <submittedName>
        <fullName evidence="9">Type II secretion system F domain protein</fullName>
    </submittedName>
</protein>
<keyword evidence="4 7" id="KW-0812">Transmembrane</keyword>
<geneLocation type="plasmid" evidence="9 10">
    <name>pASTEX02</name>
</geneLocation>
<keyword evidence="5 7" id="KW-1133">Transmembrane helix</keyword>
<sequence length="390" mass="40791">MSLSGRVEKGIIDARDEADAFARLRAQQLQPLKLTPYAATKPLAGGAFLSVFRNKPADLEALLTNLSVLLRTGADIRTALGILDDEGKGLKAAAGKILSGSTIEAALTPLFPAGQAHLGALIAAGEARGDLPSGLEAAAKVLAARRLIRQQLIEALSYPAFVFVTAVAALTVILLVVVPAIAPLLDETGQSVPVYFQIIVWMSQALQWGWGYLSIALILLCLGTILAYRYGGLRHIADQWWLDGPMGPIVRGLVYGGFARGLGDTLSGGAAITEAIRLSQRSMGSGIARQRIDGVVQAVRQGRRLSEALRQVPGFPKAILKLCEVGETSGQLGPMLARAGERSEAEALARISKLSKILGPVLILGLGLMIGALMGGVLTALTQIGSVAGA</sequence>
<evidence type="ECO:0000256" key="1">
    <source>
        <dbReference type="ARBA" id="ARBA00004651"/>
    </source>
</evidence>
<proteinExistence type="inferred from homology"/>
<dbReference type="GO" id="GO:0015628">
    <property type="term" value="P:protein secretion by the type II secretion system"/>
    <property type="evidence" value="ECO:0007669"/>
    <property type="project" value="TreeGrafter"/>
</dbReference>
<dbReference type="EMBL" id="CP002398">
    <property type="protein sequence ID" value="ADU15336.1"/>
    <property type="molecule type" value="Genomic_DNA"/>
</dbReference>
<evidence type="ECO:0000256" key="4">
    <source>
        <dbReference type="ARBA" id="ARBA00022692"/>
    </source>
</evidence>
<feature type="transmembrane region" description="Helical" evidence="7">
    <location>
        <begin position="205"/>
        <end position="228"/>
    </location>
</feature>
<dbReference type="InterPro" id="IPR042094">
    <property type="entry name" value="T2SS_GspF_sf"/>
</dbReference>
<gene>
    <name evidence="9" type="ordered locus">Astex_3719</name>
</gene>
<reference evidence="10" key="1">
    <citation type="submission" date="2010-12" db="EMBL/GenBank/DDBJ databases">
        <title>Complete sequence of plasmid 2 of Asticcacaulis excentricus CB 48.</title>
        <authorList>
            <consortium name="US DOE Joint Genome Institute"/>
            <person name="Lucas S."/>
            <person name="Copeland A."/>
            <person name="Lapidus A."/>
            <person name="Cheng J.-F."/>
            <person name="Bruce D."/>
            <person name="Goodwin L."/>
            <person name="Pitluck S."/>
            <person name="Teshima H."/>
            <person name="Davenport K."/>
            <person name="Detter J.C."/>
            <person name="Han C."/>
            <person name="Tapia R."/>
            <person name="Land M."/>
            <person name="Hauser L."/>
            <person name="Jeffries C."/>
            <person name="Kyrpides N."/>
            <person name="Ivanova N."/>
            <person name="Ovchinnikova G."/>
            <person name="Brun Y.V."/>
            <person name="Woyke T."/>
        </authorList>
    </citation>
    <scope>NUCLEOTIDE SEQUENCE [LARGE SCALE GENOMIC DNA]</scope>
    <source>
        <strain evidence="10">ATCC 15261 / DSM 4724 / KCTC 12464 / NCIMB 9791 / VKM B-1370 / CB 48</strain>
        <plasmid evidence="10">pASTEX02</plasmid>
    </source>
</reference>